<dbReference type="PANTHER" id="PTHR11477:SF0">
    <property type="entry name" value="IP08861P-RELATED"/>
    <property type="match status" value="1"/>
</dbReference>
<evidence type="ECO:0000256" key="2">
    <source>
        <dbReference type="ARBA" id="ARBA00022771"/>
    </source>
</evidence>
<keyword evidence="3" id="KW-0862">Zinc</keyword>
<dbReference type="VEuPathDB" id="MicrosporidiaDB:AEWR_040090"/>
<keyword evidence="2 5" id="KW-0863">Zinc-finger</keyword>
<protein>
    <submittedName>
        <fullName evidence="9">Transcription elongation factor sII</fullName>
    </submittedName>
</protein>
<dbReference type="Gene3D" id="1.10.472.30">
    <property type="entry name" value="Transcription elongation factor S-II, central domain"/>
    <property type="match status" value="1"/>
</dbReference>
<dbReference type="GO" id="GO:0006351">
    <property type="term" value="P:DNA-templated transcription"/>
    <property type="evidence" value="ECO:0007669"/>
    <property type="project" value="InterPro"/>
</dbReference>
<dbReference type="SUPFAM" id="SSF46942">
    <property type="entry name" value="Elongation factor TFIIS domain 2"/>
    <property type="match status" value="1"/>
</dbReference>
<evidence type="ECO:0000256" key="6">
    <source>
        <dbReference type="SAM" id="MobiDB-lite"/>
    </source>
</evidence>
<dbReference type="GO" id="GO:0005634">
    <property type="term" value="C:nucleus"/>
    <property type="evidence" value="ECO:0007669"/>
    <property type="project" value="TreeGrafter"/>
</dbReference>
<keyword evidence="1" id="KW-0479">Metal-binding</keyword>
<dbReference type="InterPro" id="IPR001222">
    <property type="entry name" value="Znf_TFIIS"/>
</dbReference>
<dbReference type="Pfam" id="PF01096">
    <property type="entry name" value="Zn_ribbon_TFIIS"/>
    <property type="match status" value="1"/>
</dbReference>
<dbReference type="GO" id="GO:0003746">
    <property type="term" value="F:translation elongation factor activity"/>
    <property type="evidence" value="ECO:0007669"/>
    <property type="project" value="UniProtKB-KW"/>
</dbReference>
<dbReference type="Gene3D" id="2.20.25.10">
    <property type="match status" value="1"/>
</dbReference>
<dbReference type="OMA" id="FCKCGNT"/>
<dbReference type="AlphaFoldDB" id="M1JIQ6"/>
<name>M1JIQ6_ENCCN</name>
<proteinExistence type="predicted"/>
<sequence>MDQTVDLEEVAKLVKKRDFKGLDRVLSTAKGISALDLKKLAKLSDSARIQALIENKYSEVVKHQVEGGTKDEAGMTGKAPSPLKSDADSSSALEEVATGDSQKDRSIKMFFDAIKTNISDCNNASAALLARQITIEIFGRNPSDIAKLIRSKCLNLKDKNNPALCRRVYNGDISPSRYVDMSSEEMKSESLKNEEVKMIEVSLYECQIPTQKAETDIFKCSKCGERKCSYRQLQTRSGDEPMTTFVTCECGNKWRFC</sequence>
<feature type="domain" description="TFIIS central" evidence="8">
    <location>
        <begin position="102"/>
        <end position="214"/>
    </location>
</feature>
<evidence type="ECO:0000256" key="4">
    <source>
        <dbReference type="ARBA" id="ARBA00023242"/>
    </source>
</evidence>
<dbReference type="SMART" id="SM00440">
    <property type="entry name" value="ZnF_C2C2"/>
    <property type="match status" value="1"/>
</dbReference>
<dbReference type="VEuPathDB" id="MicrosporidiaDB:ECU04_0180"/>
<dbReference type="SMART" id="SM00510">
    <property type="entry name" value="TFS2M"/>
    <property type="match status" value="1"/>
</dbReference>
<evidence type="ECO:0000259" key="7">
    <source>
        <dbReference type="PROSITE" id="PS51133"/>
    </source>
</evidence>
<evidence type="ECO:0000256" key="1">
    <source>
        <dbReference type="ARBA" id="ARBA00022723"/>
    </source>
</evidence>
<feature type="domain" description="TFIIS-type" evidence="7">
    <location>
        <begin position="216"/>
        <end position="255"/>
    </location>
</feature>
<accession>M1JIQ6</accession>
<dbReference type="GO" id="GO:0008270">
    <property type="term" value="F:zinc ion binding"/>
    <property type="evidence" value="ECO:0007669"/>
    <property type="project" value="UniProtKB-KW"/>
</dbReference>
<dbReference type="EMBL" id="KC513606">
    <property type="protein sequence ID" value="AGE95279.1"/>
    <property type="molecule type" value="Genomic_DNA"/>
</dbReference>
<dbReference type="GO" id="GO:0003676">
    <property type="term" value="F:nucleic acid binding"/>
    <property type="evidence" value="ECO:0007669"/>
    <property type="project" value="InterPro"/>
</dbReference>
<gene>
    <name evidence="9" type="ORF">ECU04_0180</name>
</gene>
<dbReference type="PROSITE" id="PS51133">
    <property type="entry name" value="ZF_TFIIS_2"/>
    <property type="match status" value="1"/>
</dbReference>
<evidence type="ECO:0000256" key="3">
    <source>
        <dbReference type="ARBA" id="ARBA00022833"/>
    </source>
</evidence>
<evidence type="ECO:0000256" key="5">
    <source>
        <dbReference type="PROSITE-ProRule" id="PRU00472"/>
    </source>
</evidence>
<evidence type="ECO:0000313" key="9">
    <source>
        <dbReference type="EMBL" id="AGE95279.1"/>
    </source>
</evidence>
<dbReference type="Pfam" id="PF07500">
    <property type="entry name" value="TFIIS_M"/>
    <property type="match status" value="1"/>
</dbReference>
<dbReference type="CDD" id="cd13749">
    <property type="entry name" value="Zn-ribbon_TFIIS"/>
    <property type="match status" value="1"/>
</dbReference>
<dbReference type="PANTHER" id="PTHR11477">
    <property type="entry name" value="TRANSCRIPTION FACTOR S-II ZINC FINGER DOMAIN-CONTAINING PROTEIN"/>
    <property type="match status" value="1"/>
</dbReference>
<feature type="region of interest" description="Disordered" evidence="6">
    <location>
        <begin position="67"/>
        <end position="100"/>
    </location>
</feature>
<keyword evidence="4" id="KW-0539">Nucleus</keyword>
<dbReference type="PIRSF" id="PIRSF006704">
    <property type="entry name" value="TF_IIS"/>
    <property type="match status" value="1"/>
</dbReference>
<dbReference type="SUPFAM" id="SSF57783">
    <property type="entry name" value="Zinc beta-ribbon"/>
    <property type="match status" value="1"/>
</dbReference>
<evidence type="ECO:0000259" key="8">
    <source>
        <dbReference type="PROSITE" id="PS51321"/>
    </source>
</evidence>
<dbReference type="VEuPathDB" id="MicrosporidiaDB:AEWQ_040090"/>
<dbReference type="InterPro" id="IPR035100">
    <property type="entry name" value="TF_IIS-typ"/>
</dbReference>
<dbReference type="InterPro" id="IPR003618">
    <property type="entry name" value="TFIIS_cen_dom"/>
</dbReference>
<dbReference type="VEuPathDB" id="MicrosporidiaDB:M970_040090"/>
<dbReference type="InterPro" id="IPR036575">
    <property type="entry name" value="TFIIS_cen_dom_sf"/>
</dbReference>
<keyword evidence="9" id="KW-0251">Elongation factor</keyword>
<organism evidence="9">
    <name type="scientific">Encephalitozoon cuniculi</name>
    <name type="common">Microsporidian parasite</name>
    <dbReference type="NCBI Taxonomy" id="6035"/>
    <lineage>
        <taxon>Eukaryota</taxon>
        <taxon>Fungi</taxon>
        <taxon>Fungi incertae sedis</taxon>
        <taxon>Microsporidia</taxon>
        <taxon>Unikaryonidae</taxon>
        <taxon>Encephalitozoon</taxon>
    </lineage>
</organism>
<reference evidence="9" key="1">
    <citation type="journal article" date="2013" name="Eukaryot. Cell">
        <title>Extremely Reduced Levels of Heterozygosity in the Vertebrate Pathogen Encephalitozoon cuniculi.</title>
        <authorList>
            <person name="Selman M."/>
            <person name="Sak B."/>
            <person name="Kvac M."/>
            <person name="Farinelli L."/>
            <person name="Weiss L.M."/>
            <person name="Corradi N."/>
        </authorList>
    </citation>
    <scope>NUCLEOTIDE SEQUENCE</scope>
</reference>
<keyword evidence="9" id="KW-0648">Protein biosynthesis</keyword>
<dbReference type="PROSITE" id="PS51321">
    <property type="entry name" value="TFIIS_CENTRAL"/>
    <property type="match status" value="1"/>
</dbReference>
<dbReference type="VEuPathDB" id="MicrosporidiaDB:AEWD_040100"/>